<dbReference type="GO" id="GO:0003756">
    <property type="term" value="F:protein disulfide isomerase activity"/>
    <property type="evidence" value="ECO:0007669"/>
    <property type="project" value="UniProtKB-EC"/>
</dbReference>
<evidence type="ECO:0000256" key="4">
    <source>
        <dbReference type="ARBA" id="ARBA00023157"/>
    </source>
</evidence>
<dbReference type="PROSITE" id="PS51352">
    <property type="entry name" value="THIOREDOXIN_2"/>
    <property type="match status" value="1"/>
</dbReference>
<dbReference type="CDD" id="cd03002">
    <property type="entry name" value="PDI_a_MPD1_like"/>
    <property type="match status" value="1"/>
</dbReference>
<evidence type="ECO:0000256" key="7">
    <source>
        <dbReference type="SAM" id="MobiDB-lite"/>
    </source>
</evidence>
<keyword evidence="4" id="KW-1015">Disulfide bond</keyword>
<accession>A0A9P7Z1C9</accession>
<feature type="compositionally biased region" description="Acidic residues" evidence="7">
    <location>
        <begin position="489"/>
        <end position="499"/>
    </location>
</feature>
<feature type="region of interest" description="Disordered" evidence="7">
    <location>
        <begin position="462"/>
        <end position="511"/>
    </location>
</feature>
<keyword evidence="6" id="KW-0676">Redox-active center</keyword>
<evidence type="ECO:0000256" key="2">
    <source>
        <dbReference type="ARBA" id="ARBA00004319"/>
    </source>
</evidence>
<dbReference type="PRINTS" id="PR00421">
    <property type="entry name" value="THIOREDOXIN"/>
</dbReference>
<protein>
    <recommendedName>
        <fullName evidence="3">protein disulfide-isomerase</fullName>
        <ecNumber evidence="3">5.3.4.1</ecNumber>
    </recommendedName>
</protein>
<dbReference type="GO" id="GO:0034976">
    <property type="term" value="P:response to endoplasmic reticulum stress"/>
    <property type="evidence" value="ECO:0007669"/>
    <property type="project" value="TreeGrafter"/>
</dbReference>
<dbReference type="EC" id="5.3.4.1" evidence="3"/>
<comment type="catalytic activity">
    <reaction evidence="1">
        <text>Catalyzes the rearrangement of -S-S- bonds in proteins.</text>
        <dbReference type="EC" id="5.3.4.1"/>
    </reaction>
</comment>
<dbReference type="InterPro" id="IPR017937">
    <property type="entry name" value="Thioredoxin_CS"/>
</dbReference>
<keyword evidence="8" id="KW-0732">Signal</keyword>
<gene>
    <name evidence="10" type="ORF">BJ878DRAFT_511522</name>
</gene>
<feature type="compositionally biased region" description="Basic and acidic residues" evidence="7">
    <location>
        <begin position="500"/>
        <end position="511"/>
    </location>
</feature>
<dbReference type="PANTHER" id="PTHR45815:SF3">
    <property type="entry name" value="PROTEIN DISULFIDE-ISOMERASE A6"/>
    <property type="match status" value="1"/>
</dbReference>
<evidence type="ECO:0000313" key="11">
    <source>
        <dbReference type="Proteomes" id="UP000887226"/>
    </source>
</evidence>
<dbReference type="GO" id="GO:0005788">
    <property type="term" value="C:endoplasmic reticulum lumen"/>
    <property type="evidence" value="ECO:0007669"/>
    <property type="project" value="UniProtKB-SubCell"/>
</dbReference>
<feature type="compositionally biased region" description="Acidic residues" evidence="7">
    <location>
        <begin position="469"/>
        <end position="478"/>
    </location>
</feature>
<feature type="region of interest" description="Disordered" evidence="7">
    <location>
        <begin position="251"/>
        <end position="314"/>
    </location>
</feature>
<dbReference type="AlphaFoldDB" id="A0A9P7Z1C9"/>
<dbReference type="Proteomes" id="UP000887226">
    <property type="component" value="Unassembled WGS sequence"/>
</dbReference>
<comment type="caution">
    <text evidence="10">The sequence shown here is derived from an EMBL/GenBank/DDBJ whole genome shotgun (WGS) entry which is preliminary data.</text>
</comment>
<dbReference type="Pfam" id="PF00085">
    <property type="entry name" value="Thioredoxin"/>
    <property type="match status" value="1"/>
</dbReference>
<dbReference type="PANTHER" id="PTHR45815">
    <property type="entry name" value="PROTEIN DISULFIDE-ISOMERASE A6"/>
    <property type="match status" value="1"/>
</dbReference>
<name>A0A9P7Z1C9_9HELO</name>
<feature type="compositionally biased region" description="Basic and acidic residues" evidence="7">
    <location>
        <begin position="266"/>
        <end position="278"/>
    </location>
</feature>
<evidence type="ECO:0000259" key="9">
    <source>
        <dbReference type="PROSITE" id="PS51352"/>
    </source>
</evidence>
<dbReference type="Gene3D" id="3.40.30.10">
    <property type="entry name" value="Glutaredoxin"/>
    <property type="match status" value="2"/>
</dbReference>
<feature type="domain" description="Thioredoxin" evidence="9">
    <location>
        <begin position="7"/>
        <end position="145"/>
    </location>
</feature>
<evidence type="ECO:0000313" key="10">
    <source>
        <dbReference type="EMBL" id="KAG9243302.1"/>
    </source>
</evidence>
<comment type="subcellular location">
    <subcellularLocation>
        <location evidence="2">Endoplasmic reticulum lumen</location>
    </subcellularLocation>
</comment>
<keyword evidence="11" id="KW-1185">Reference proteome</keyword>
<sequence>MVNAGPALALAATAFFTALPVHGAGLYPKSSAVIQVDGKNYDRLIAQSNYTSIVEFYAPWCGHCKNLQPAYEKAAKSLTGLAKVAAVNCDEESNKQFCGSMGVQGFPTLKIVKPSKKAGKSIVEDYNGPRTAKGIVESMKDKIPNYVKKINDDTITVFLEDNKETPKAVLFTKLGKTSDLMKSIAIEFKDTITVAQIRDKETTSASIFKVEKFPALLLLPANQLVIDPIWYNGELNKAGIVEFLTEKTSITAHPDPATPKVKVKKPKEEKAKKPKEEETEKEELESESASQAFEEGSGATVTDETLVDEATPSPNPIVEAEKPIIIPDPTPPIGLLSTAAELAAECLGPKTGTCILALLPGTPDAVGSVAAGSLAEIAHKHKLSRRHIFPFYVVPELNEGYAAIKKALDLEHLDIIAINGKRGWWRRVPLGGDKLSESDVTEEALEDWVDAIRLGEGAKSKLPAGLVPEEPEELEESAPIEPETLIPEETPEVVNEEEPVAEKTADIHHEL</sequence>
<organism evidence="10 11">
    <name type="scientific">Calycina marina</name>
    <dbReference type="NCBI Taxonomy" id="1763456"/>
    <lineage>
        <taxon>Eukaryota</taxon>
        <taxon>Fungi</taxon>
        <taxon>Dikarya</taxon>
        <taxon>Ascomycota</taxon>
        <taxon>Pezizomycotina</taxon>
        <taxon>Leotiomycetes</taxon>
        <taxon>Helotiales</taxon>
        <taxon>Pezizellaceae</taxon>
        <taxon>Calycina</taxon>
    </lineage>
</organism>
<feature type="chain" id="PRO_5040150613" description="protein disulfide-isomerase" evidence="8">
    <location>
        <begin position="24"/>
        <end position="511"/>
    </location>
</feature>
<keyword evidence="5" id="KW-0413">Isomerase</keyword>
<dbReference type="InterPro" id="IPR013766">
    <property type="entry name" value="Thioredoxin_domain"/>
</dbReference>
<dbReference type="InterPro" id="IPR057305">
    <property type="entry name" value="Thioredox_PDIA6_C"/>
</dbReference>
<feature type="signal peptide" evidence="8">
    <location>
        <begin position="1"/>
        <end position="23"/>
    </location>
</feature>
<evidence type="ECO:0000256" key="3">
    <source>
        <dbReference type="ARBA" id="ARBA00012723"/>
    </source>
</evidence>
<proteinExistence type="predicted"/>
<evidence type="ECO:0000256" key="5">
    <source>
        <dbReference type="ARBA" id="ARBA00023235"/>
    </source>
</evidence>
<feature type="compositionally biased region" description="Low complexity" evidence="7">
    <location>
        <begin position="479"/>
        <end position="488"/>
    </location>
</feature>
<reference evidence="10" key="1">
    <citation type="journal article" date="2021" name="IMA Fungus">
        <title>Genomic characterization of three marine fungi, including Emericellopsis atlantica sp. nov. with signatures of a generalist lifestyle and marine biomass degradation.</title>
        <authorList>
            <person name="Hagestad O.C."/>
            <person name="Hou L."/>
            <person name="Andersen J.H."/>
            <person name="Hansen E.H."/>
            <person name="Altermark B."/>
            <person name="Li C."/>
            <person name="Kuhnert E."/>
            <person name="Cox R.J."/>
            <person name="Crous P.W."/>
            <person name="Spatafora J.W."/>
            <person name="Lail K."/>
            <person name="Amirebrahimi M."/>
            <person name="Lipzen A."/>
            <person name="Pangilinan J."/>
            <person name="Andreopoulos W."/>
            <person name="Hayes R.D."/>
            <person name="Ng V."/>
            <person name="Grigoriev I.V."/>
            <person name="Jackson S.A."/>
            <person name="Sutton T.D.S."/>
            <person name="Dobson A.D.W."/>
            <person name="Rama T."/>
        </authorList>
    </citation>
    <scope>NUCLEOTIDE SEQUENCE</scope>
    <source>
        <strain evidence="10">TRa3180A</strain>
    </source>
</reference>
<evidence type="ECO:0000256" key="6">
    <source>
        <dbReference type="ARBA" id="ARBA00023284"/>
    </source>
</evidence>
<dbReference type="SUPFAM" id="SSF52833">
    <property type="entry name" value="Thioredoxin-like"/>
    <property type="match status" value="2"/>
</dbReference>
<dbReference type="GO" id="GO:0015035">
    <property type="term" value="F:protein-disulfide reductase activity"/>
    <property type="evidence" value="ECO:0007669"/>
    <property type="project" value="TreeGrafter"/>
</dbReference>
<evidence type="ECO:0000256" key="1">
    <source>
        <dbReference type="ARBA" id="ARBA00001182"/>
    </source>
</evidence>
<evidence type="ECO:0000256" key="8">
    <source>
        <dbReference type="SAM" id="SignalP"/>
    </source>
</evidence>
<dbReference type="PROSITE" id="PS00194">
    <property type="entry name" value="THIOREDOXIN_1"/>
    <property type="match status" value="1"/>
</dbReference>
<dbReference type="OrthoDB" id="10264505at2759"/>
<dbReference type="Pfam" id="PF24541">
    <property type="entry name" value="Thioredox_PDIA6_C"/>
    <property type="match status" value="1"/>
</dbReference>
<dbReference type="InterPro" id="IPR036249">
    <property type="entry name" value="Thioredoxin-like_sf"/>
</dbReference>
<dbReference type="EMBL" id="MU253989">
    <property type="protein sequence ID" value="KAG9243302.1"/>
    <property type="molecule type" value="Genomic_DNA"/>
</dbReference>